<gene>
    <name evidence="2" type="ORF">H9Q72_004098</name>
</gene>
<dbReference type="Proteomes" id="UP000750502">
    <property type="component" value="Unassembled WGS sequence"/>
</dbReference>
<evidence type="ECO:0000259" key="1">
    <source>
        <dbReference type="PROSITE" id="PS50181"/>
    </source>
</evidence>
<evidence type="ECO:0000313" key="2">
    <source>
        <dbReference type="EMBL" id="KAG5768330.1"/>
    </source>
</evidence>
<accession>A0A9P7L816</accession>
<dbReference type="EMBL" id="JADFTT010000103">
    <property type="protein sequence ID" value="KAG5768330.1"/>
    <property type="molecule type" value="Genomic_DNA"/>
</dbReference>
<name>A0A9P7L816_9HYPO</name>
<evidence type="ECO:0000313" key="3">
    <source>
        <dbReference type="Proteomes" id="UP000750502"/>
    </source>
</evidence>
<dbReference type="PROSITE" id="PS50181">
    <property type="entry name" value="FBOX"/>
    <property type="match status" value="1"/>
</dbReference>
<organism evidence="2 3">
    <name type="scientific">Fusarium xylarioides</name>
    <dbReference type="NCBI Taxonomy" id="221167"/>
    <lineage>
        <taxon>Eukaryota</taxon>
        <taxon>Fungi</taxon>
        <taxon>Dikarya</taxon>
        <taxon>Ascomycota</taxon>
        <taxon>Pezizomycotina</taxon>
        <taxon>Sordariomycetes</taxon>
        <taxon>Hypocreomycetidae</taxon>
        <taxon>Hypocreales</taxon>
        <taxon>Nectriaceae</taxon>
        <taxon>Fusarium</taxon>
        <taxon>Fusarium fujikuroi species complex</taxon>
    </lineage>
</organism>
<dbReference type="OrthoDB" id="2571985at2759"/>
<comment type="caution">
    <text evidence="2">The sequence shown here is derived from an EMBL/GenBank/DDBJ whole genome shotgun (WGS) entry which is preliminary data.</text>
</comment>
<keyword evidence="3" id="KW-1185">Reference proteome</keyword>
<dbReference type="InterPro" id="IPR001810">
    <property type="entry name" value="F-box_dom"/>
</dbReference>
<proteinExistence type="predicted"/>
<sequence length="445" mass="50651">MATETRTDPAFAGVDVRTLRVYRNKKGPERVIPLHWECYKILALYLTGTSDATKVRKGALYRALDRYSLVRNFQRKAGLLEHRCLSLDYGEANEAQKDYWECITGQEYTVFSPQSQVHLKDDIATYISGPEFDKPRQYHHEAKGHINPLTLLPETIMSGVAEFLDNQSLINLFCASLETYSSLRDNDSFWKRRIITHLPYFFELHECLKEQSQTLENRDIGRIFLWADAASKPRSSVTKLMFSVANRRRIWNVCEQIGKVYKEEPQQKAVPKSYLACQARNSERQVLGDTGEPGLYFRTAHFLQGWAELSSPWTLDLFWNSEGDLSGIAVTFGQDQRIFGHETHESGACQSTGSFSGGVWIEGFVFHIYASSALRPWQACSWNYSSCKGVTVHLTDGSEHMYGQDGEHLLRMPFAAAENMTIVGMKGTLAVSLHGPFLEFLTLRI</sequence>
<protein>
    <recommendedName>
        <fullName evidence="1">F-box domain-containing protein</fullName>
    </recommendedName>
</protein>
<reference evidence="2" key="1">
    <citation type="journal article" date="2020" name="bioRxiv">
        <title>Historical genomics reveals the evolutionary mechanisms behind multiple outbreaks of the host-specific coffee wilt pathogen Fusarium xylarioides.</title>
        <authorList>
            <person name="Peck D."/>
            <person name="Nowell R.W."/>
            <person name="Flood J."/>
            <person name="Ryan M.J."/>
            <person name="Barraclough T.G."/>
        </authorList>
    </citation>
    <scope>NUCLEOTIDE SEQUENCE</scope>
    <source>
        <strain evidence="2">IMI 127659i</strain>
    </source>
</reference>
<feature type="domain" description="F-box" evidence="1">
    <location>
        <begin position="146"/>
        <end position="193"/>
    </location>
</feature>
<dbReference type="AlphaFoldDB" id="A0A9P7L816"/>
<reference evidence="2" key="2">
    <citation type="submission" date="2020-10" db="EMBL/GenBank/DDBJ databases">
        <authorList>
            <person name="Peck L.D."/>
            <person name="Nowell R.W."/>
            <person name="Flood J."/>
            <person name="Ryan M.J."/>
            <person name="Barraclough T.G."/>
        </authorList>
    </citation>
    <scope>NUCLEOTIDE SEQUENCE</scope>
    <source>
        <strain evidence="2">IMI 127659i</strain>
    </source>
</reference>